<dbReference type="EMBL" id="CAJPWZ010003248">
    <property type="protein sequence ID" value="CAG2254573.1"/>
    <property type="molecule type" value="Genomic_DNA"/>
</dbReference>
<keyword evidence="3" id="KW-1185">Reference proteome</keyword>
<gene>
    <name evidence="2" type="ORF">MEDL_66042</name>
</gene>
<organism evidence="2 3">
    <name type="scientific">Mytilus edulis</name>
    <name type="common">Blue mussel</name>
    <dbReference type="NCBI Taxonomy" id="6550"/>
    <lineage>
        <taxon>Eukaryota</taxon>
        <taxon>Metazoa</taxon>
        <taxon>Spiralia</taxon>
        <taxon>Lophotrochozoa</taxon>
        <taxon>Mollusca</taxon>
        <taxon>Bivalvia</taxon>
        <taxon>Autobranchia</taxon>
        <taxon>Pteriomorphia</taxon>
        <taxon>Mytilida</taxon>
        <taxon>Mytiloidea</taxon>
        <taxon>Mytilidae</taxon>
        <taxon>Mytilinae</taxon>
        <taxon>Mytilus</taxon>
    </lineage>
</organism>
<evidence type="ECO:0000256" key="1">
    <source>
        <dbReference type="SAM" id="MobiDB-lite"/>
    </source>
</evidence>
<feature type="region of interest" description="Disordered" evidence="1">
    <location>
        <begin position="340"/>
        <end position="374"/>
    </location>
</feature>
<evidence type="ECO:0000313" key="3">
    <source>
        <dbReference type="Proteomes" id="UP000683360"/>
    </source>
</evidence>
<comment type="caution">
    <text evidence="2">The sequence shown here is derived from an EMBL/GenBank/DDBJ whole genome shotgun (WGS) entry which is preliminary data.</text>
</comment>
<accession>A0A8S3VBC2</accession>
<sequence>MSRSLRRVGMICRYVVPRLVHYGIEPEPEPIPVTSHEMTINYHLQHFKAVVPRCEDIRGHPDEHKSPTSWYGMPLCGSTPGALRDGTRTGTITKPSYLQRHDSKLSSRAFRSSSTSCTIILRYGSSTGKYSNCEIVEVEPAHEELRLLDARIYADIQMSRSLRRVGMICRYVVPRLAHYGIEPEPEPIPVTSHEMTINYHLQHFEAVVPRCEDIRGHPDEHKSPTSWYGMPLCGSTPGALRDGTRTGTITKPSYLQRHDSKLSSRAFRSSSTSCTIILRYGSSTGKYSNCEIVEVEPAHEELRLLDARIYADIQMSRSLRRVGMICRYVVPRLAHYGIEPEPIPVTSNEPSSATKPSYLPQSRNDNKLSSSAFRSSGSSCSIILRYGSSTGKYSNCEIVEVEPAHEELRLLE</sequence>
<feature type="compositionally biased region" description="Polar residues" evidence="1">
    <location>
        <begin position="345"/>
        <end position="363"/>
    </location>
</feature>
<name>A0A8S3VBC2_MYTED</name>
<dbReference type="AlphaFoldDB" id="A0A8S3VBC2"/>
<dbReference type="Proteomes" id="UP000683360">
    <property type="component" value="Unassembled WGS sequence"/>
</dbReference>
<protein>
    <submittedName>
        <fullName evidence="2">Uncharacterized protein</fullName>
    </submittedName>
</protein>
<proteinExistence type="predicted"/>
<evidence type="ECO:0000313" key="2">
    <source>
        <dbReference type="EMBL" id="CAG2254573.1"/>
    </source>
</evidence>
<reference evidence="2" key="1">
    <citation type="submission" date="2021-03" db="EMBL/GenBank/DDBJ databases">
        <authorList>
            <person name="Bekaert M."/>
        </authorList>
    </citation>
    <scope>NUCLEOTIDE SEQUENCE</scope>
</reference>